<feature type="compositionally biased region" description="Basic and acidic residues" evidence="1">
    <location>
        <begin position="13"/>
        <end position="27"/>
    </location>
</feature>
<evidence type="ECO:0000313" key="3">
    <source>
        <dbReference type="WBParaSite" id="ACAC_0000682101-mRNA-1"/>
    </source>
</evidence>
<evidence type="ECO:0000313" key="2">
    <source>
        <dbReference type="Proteomes" id="UP000035642"/>
    </source>
</evidence>
<reference evidence="3" key="2">
    <citation type="submission" date="2017-02" db="UniProtKB">
        <authorList>
            <consortium name="WormBaseParasite"/>
        </authorList>
    </citation>
    <scope>IDENTIFICATION</scope>
</reference>
<sequence>MSQPKTSEEDGERLEKPTKLLKMKDEYSSDDSEGDEDDRNDEDGTSKRKKIGAKKNKALQKIIGKPNKFEKQR</sequence>
<dbReference type="STRING" id="6313.A0A0K0D9K9"/>
<organism evidence="2 3">
    <name type="scientific">Angiostrongylus cantonensis</name>
    <name type="common">Rat lungworm</name>
    <dbReference type="NCBI Taxonomy" id="6313"/>
    <lineage>
        <taxon>Eukaryota</taxon>
        <taxon>Metazoa</taxon>
        <taxon>Ecdysozoa</taxon>
        <taxon>Nematoda</taxon>
        <taxon>Chromadorea</taxon>
        <taxon>Rhabditida</taxon>
        <taxon>Rhabditina</taxon>
        <taxon>Rhabditomorpha</taxon>
        <taxon>Strongyloidea</taxon>
        <taxon>Metastrongylidae</taxon>
        <taxon>Angiostrongylus</taxon>
    </lineage>
</organism>
<evidence type="ECO:0000256" key="1">
    <source>
        <dbReference type="SAM" id="MobiDB-lite"/>
    </source>
</evidence>
<name>A0A0K0D9K9_ANGCA</name>
<dbReference type="Proteomes" id="UP000035642">
    <property type="component" value="Unassembled WGS sequence"/>
</dbReference>
<feature type="compositionally biased region" description="Basic residues" evidence="1">
    <location>
        <begin position="47"/>
        <end position="58"/>
    </location>
</feature>
<dbReference type="WBParaSite" id="ACAC_0000682101-mRNA-1">
    <property type="protein sequence ID" value="ACAC_0000682101-mRNA-1"/>
    <property type="gene ID" value="ACAC_0000682101"/>
</dbReference>
<dbReference type="AlphaFoldDB" id="A0A0K0D9K9"/>
<protein>
    <submittedName>
        <fullName evidence="3">Uncharacterized protein</fullName>
    </submittedName>
</protein>
<keyword evidence="2" id="KW-1185">Reference proteome</keyword>
<accession>A0A0K0D9K9</accession>
<proteinExistence type="predicted"/>
<reference evidence="2" key="1">
    <citation type="submission" date="2012-09" db="EMBL/GenBank/DDBJ databases">
        <authorList>
            <person name="Martin A.A."/>
        </authorList>
    </citation>
    <scope>NUCLEOTIDE SEQUENCE</scope>
</reference>
<feature type="compositionally biased region" description="Acidic residues" evidence="1">
    <location>
        <begin position="28"/>
        <end position="43"/>
    </location>
</feature>
<feature type="region of interest" description="Disordered" evidence="1">
    <location>
        <begin position="1"/>
        <end position="73"/>
    </location>
</feature>